<reference evidence="5 6" key="1">
    <citation type="submission" date="2019-07" db="EMBL/GenBank/DDBJ databases">
        <title>Buchnera limit thermal tolerance of host aphids.</title>
        <authorList>
            <person name="Zhang B."/>
            <person name="Moran N."/>
        </authorList>
    </citation>
    <scope>NUCLEOTIDE SEQUENCE [LARGE SCALE GENOMIC DNA]</scope>
    <source>
        <strain evidence="5 6">Afa-UT1</strain>
    </source>
</reference>
<dbReference type="EMBL" id="CP042427">
    <property type="protein sequence ID" value="QFQ32950.1"/>
    <property type="molecule type" value="Genomic_DNA"/>
</dbReference>
<evidence type="ECO:0000256" key="2">
    <source>
        <dbReference type="ARBA" id="ARBA00009149"/>
    </source>
</evidence>
<dbReference type="Pfam" id="PF02120">
    <property type="entry name" value="Flg_hook"/>
    <property type="match status" value="1"/>
</dbReference>
<dbReference type="InterPro" id="IPR038610">
    <property type="entry name" value="FliK-like_C_sf"/>
</dbReference>
<dbReference type="Gene3D" id="3.30.750.140">
    <property type="match status" value="1"/>
</dbReference>
<dbReference type="InterPro" id="IPR052563">
    <property type="entry name" value="FliK"/>
</dbReference>
<dbReference type="AlphaFoldDB" id="A0A5J6ZC08"/>
<keyword evidence="3" id="KW-1005">Bacterial flagellum biogenesis</keyword>
<dbReference type="InterPro" id="IPR021136">
    <property type="entry name" value="Flagellar_hook_control-like_C"/>
</dbReference>
<comment type="similarity">
    <text evidence="2">Belongs to the FliK family.</text>
</comment>
<dbReference type="PRINTS" id="PR01007">
    <property type="entry name" value="FLGHOOKFLIK"/>
</dbReference>
<protein>
    <recommendedName>
        <fullName evidence="4">Flagellar hook-length control protein-like C-terminal domain-containing protein</fullName>
    </recommendedName>
</protein>
<dbReference type="GO" id="GO:0044780">
    <property type="term" value="P:bacterial-type flagellum assembly"/>
    <property type="evidence" value="ECO:0007669"/>
    <property type="project" value="InterPro"/>
</dbReference>
<dbReference type="PANTHER" id="PTHR37533">
    <property type="entry name" value="FLAGELLAR HOOK-LENGTH CONTROL PROTEIN"/>
    <property type="match status" value="1"/>
</dbReference>
<evidence type="ECO:0000313" key="6">
    <source>
        <dbReference type="Proteomes" id="UP000325981"/>
    </source>
</evidence>
<proteinExistence type="inferred from homology"/>
<sequence>MQWKKAISQQVLLSISNKENKAEIRLQPESLGSIYVKIQMKDDQAKLKFISDHTEIKNFLNNCIPFLRDSLNKNGIFLKKVNISSFFNSEKNKNLLISKYRPRISSSIKTFYEYLTQNKVFDMYV</sequence>
<comment type="function">
    <text evidence="1">Controls the length of the flagellar hook.</text>
</comment>
<dbReference type="CDD" id="cd17470">
    <property type="entry name" value="T3SS_Flik_C"/>
    <property type="match status" value="1"/>
</dbReference>
<accession>A0A5J6ZC08</accession>
<evidence type="ECO:0000259" key="4">
    <source>
        <dbReference type="Pfam" id="PF02120"/>
    </source>
</evidence>
<evidence type="ECO:0000256" key="3">
    <source>
        <dbReference type="ARBA" id="ARBA00022795"/>
    </source>
</evidence>
<name>A0A5J6ZC08_9GAMM</name>
<dbReference type="InterPro" id="IPR001635">
    <property type="entry name" value="Flag_hook_Flik"/>
</dbReference>
<dbReference type="OrthoDB" id="6554452at2"/>
<organism evidence="5 6">
    <name type="scientific">Buchnera aphidicola</name>
    <name type="common">Aphis fabae</name>
    <dbReference type="NCBI Taxonomy" id="571430"/>
    <lineage>
        <taxon>Bacteria</taxon>
        <taxon>Pseudomonadati</taxon>
        <taxon>Pseudomonadota</taxon>
        <taxon>Gammaproteobacteria</taxon>
        <taxon>Enterobacterales</taxon>
        <taxon>Erwiniaceae</taxon>
        <taxon>Buchnera</taxon>
    </lineage>
</organism>
<dbReference type="Proteomes" id="UP000325981">
    <property type="component" value="Chromosome"/>
</dbReference>
<evidence type="ECO:0000313" key="5">
    <source>
        <dbReference type="EMBL" id="QFQ32950.1"/>
    </source>
</evidence>
<dbReference type="PANTHER" id="PTHR37533:SF2">
    <property type="entry name" value="FLAGELLAR HOOK-LENGTH CONTROL PROTEIN"/>
    <property type="match status" value="1"/>
</dbReference>
<feature type="domain" description="Flagellar hook-length control protein-like C-terminal" evidence="4">
    <location>
        <begin position="10"/>
        <end position="85"/>
    </location>
</feature>
<dbReference type="GO" id="GO:0009424">
    <property type="term" value="C:bacterial-type flagellum hook"/>
    <property type="evidence" value="ECO:0007669"/>
    <property type="project" value="InterPro"/>
</dbReference>
<evidence type="ECO:0000256" key="1">
    <source>
        <dbReference type="ARBA" id="ARBA00003944"/>
    </source>
</evidence>
<gene>
    <name evidence="5" type="ORF">FQV33_02430</name>
</gene>